<dbReference type="PROSITE" id="PS50930">
    <property type="entry name" value="HTH_LYTTR"/>
    <property type="match status" value="1"/>
</dbReference>
<evidence type="ECO:0000313" key="5">
    <source>
        <dbReference type="Proteomes" id="UP000092584"/>
    </source>
</evidence>
<dbReference type="PROSITE" id="PS50110">
    <property type="entry name" value="RESPONSE_REGULATORY"/>
    <property type="match status" value="1"/>
</dbReference>
<gene>
    <name evidence="4" type="ORF">LPB3_13040</name>
</gene>
<accession>A0A1B8TU43</accession>
<evidence type="ECO:0000313" key="4">
    <source>
        <dbReference type="EMBL" id="OBY63049.1"/>
    </source>
</evidence>
<organism evidence="4 5">
    <name type="scientific">Polaribacter vadi</name>
    <dbReference type="NCBI Taxonomy" id="1774273"/>
    <lineage>
        <taxon>Bacteria</taxon>
        <taxon>Pseudomonadati</taxon>
        <taxon>Bacteroidota</taxon>
        <taxon>Flavobacteriia</taxon>
        <taxon>Flavobacteriales</taxon>
        <taxon>Flavobacteriaceae</taxon>
    </lineage>
</organism>
<dbReference type="Gene3D" id="2.40.50.1020">
    <property type="entry name" value="LytTr DNA-binding domain"/>
    <property type="match status" value="1"/>
</dbReference>
<dbReference type="InterPro" id="IPR046947">
    <property type="entry name" value="LytR-like"/>
</dbReference>
<feature type="modified residue" description="4-aspartylphosphate" evidence="1">
    <location>
        <position position="62"/>
    </location>
</feature>
<comment type="caution">
    <text evidence="4">The sequence shown here is derived from an EMBL/GenBank/DDBJ whole genome shotgun (WGS) entry which is preliminary data.</text>
</comment>
<dbReference type="Gene3D" id="3.40.50.2300">
    <property type="match status" value="1"/>
</dbReference>
<proteinExistence type="predicted"/>
<evidence type="ECO:0000256" key="1">
    <source>
        <dbReference type="PROSITE-ProRule" id="PRU00169"/>
    </source>
</evidence>
<reference evidence="5" key="1">
    <citation type="submission" date="2016-02" db="EMBL/GenBank/DDBJ databases">
        <authorList>
            <person name="Shin S.-K."/>
            <person name="Yi H."/>
            <person name="Kim E."/>
        </authorList>
    </citation>
    <scope>NUCLEOTIDE SEQUENCE [LARGE SCALE GENOMIC DNA]</scope>
    <source>
        <strain evidence="5">LPB0003</strain>
    </source>
</reference>
<dbReference type="InterPro" id="IPR007492">
    <property type="entry name" value="LytTR_DNA-bd_dom"/>
</dbReference>
<dbReference type="InterPro" id="IPR011006">
    <property type="entry name" value="CheY-like_superfamily"/>
</dbReference>
<name>A0A1B8TU43_9FLAO</name>
<dbReference type="PANTHER" id="PTHR37299">
    <property type="entry name" value="TRANSCRIPTIONAL REGULATOR-RELATED"/>
    <property type="match status" value="1"/>
</dbReference>
<dbReference type="Pfam" id="PF00072">
    <property type="entry name" value="Response_reg"/>
    <property type="match status" value="1"/>
</dbReference>
<dbReference type="SMART" id="SM00850">
    <property type="entry name" value="LytTR"/>
    <property type="match status" value="1"/>
</dbReference>
<dbReference type="Pfam" id="PF04397">
    <property type="entry name" value="LytTR"/>
    <property type="match status" value="1"/>
</dbReference>
<dbReference type="PANTHER" id="PTHR37299:SF1">
    <property type="entry name" value="STAGE 0 SPORULATION PROTEIN A HOMOLOG"/>
    <property type="match status" value="1"/>
</dbReference>
<dbReference type="SUPFAM" id="SSF52172">
    <property type="entry name" value="CheY-like"/>
    <property type="match status" value="1"/>
</dbReference>
<feature type="domain" description="HTH LytTR-type" evidence="3">
    <location>
        <begin position="138"/>
        <end position="208"/>
    </location>
</feature>
<dbReference type="GO" id="GO:0000156">
    <property type="term" value="F:phosphorelay response regulator activity"/>
    <property type="evidence" value="ECO:0007669"/>
    <property type="project" value="InterPro"/>
</dbReference>
<evidence type="ECO:0000259" key="3">
    <source>
        <dbReference type="PROSITE" id="PS50930"/>
    </source>
</evidence>
<keyword evidence="1" id="KW-0597">Phosphoprotein</keyword>
<sequence>MMINEKLKDIKSILIVEDELLIARQIKIALLNHGYLCAGIAINYKAAKEILETTKVDLVLLDVKISGRKTGLDVALLLNTLYSIPFLFITSYNDANSLHKIKELSPKGYINKPINEITVLTTIDIIFDNLKDETEKFVNINIGTTTYNIQISDLLYIKSEHVYVRLYYKKRKMLIRCSLKKFIETMPKNLLIRVSRSCAVNINFIENIGTSSLEVYGENIKISPNYKINLQYLNRDL</sequence>
<dbReference type="STRING" id="1774273.LPB03_13025"/>
<protein>
    <submittedName>
        <fullName evidence="4">Uncharacterized protein</fullName>
    </submittedName>
</protein>
<dbReference type="OrthoDB" id="2962330at2"/>
<feature type="domain" description="Response regulatory" evidence="2">
    <location>
        <begin position="12"/>
        <end position="127"/>
    </location>
</feature>
<dbReference type="AlphaFoldDB" id="A0A1B8TU43"/>
<dbReference type="Proteomes" id="UP000092584">
    <property type="component" value="Unassembled WGS sequence"/>
</dbReference>
<dbReference type="InterPro" id="IPR001789">
    <property type="entry name" value="Sig_transdc_resp-reg_receiver"/>
</dbReference>
<evidence type="ECO:0000259" key="2">
    <source>
        <dbReference type="PROSITE" id="PS50110"/>
    </source>
</evidence>
<dbReference type="RefSeq" id="WP_065320026.1">
    <property type="nucleotide sequence ID" value="NZ_CP017477.1"/>
</dbReference>
<keyword evidence="5" id="KW-1185">Reference proteome</keyword>
<dbReference type="GO" id="GO:0003677">
    <property type="term" value="F:DNA binding"/>
    <property type="evidence" value="ECO:0007669"/>
    <property type="project" value="InterPro"/>
</dbReference>
<dbReference type="EMBL" id="LSFM01000023">
    <property type="protein sequence ID" value="OBY63049.1"/>
    <property type="molecule type" value="Genomic_DNA"/>
</dbReference>
<dbReference type="KEGG" id="pob:LPB03_13025"/>
<dbReference type="SMART" id="SM00448">
    <property type="entry name" value="REC"/>
    <property type="match status" value="1"/>
</dbReference>